<dbReference type="Proteomes" id="UP000515146">
    <property type="component" value="Unplaced"/>
</dbReference>
<protein>
    <submittedName>
        <fullName evidence="4">Uncharacterized protein LOC113795177</fullName>
    </submittedName>
</protein>
<dbReference type="RefSeq" id="XP_027201168.1">
    <property type="nucleotide sequence ID" value="XM_027345367.1"/>
</dbReference>
<reference evidence="4" key="1">
    <citation type="submission" date="2025-08" db="UniProtKB">
        <authorList>
            <consortium name="RefSeq"/>
        </authorList>
    </citation>
    <scope>IDENTIFICATION</scope>
    <source>
        <strain evidence="4">Airmid</strain>
    </source>
</reference>
<dbReference type="InParanoid" id="A0A6P6Y6X4"/>
<organism evidence="3 4">
    <name type="scientific">Dermatophagoides pteronyssinus</name>
    <name type="common">European house dust mite</name>
    <dbReference type="NCBI Taxonomy" id="6956"/>
    <lineage>
        <taxon>Eukaryota</taxon>
        <taxon>Metazoa</taxon>
        <taxon>Ecdysozoa</taxon>
        <taxon>Arthropoda</taxon>
        <taxon>Chelicerata</taxon>
        <taxon>Arachnida</taxon>
        <taxon>Acari</taxon>
        <taxon>Acariformes</taxon>
        <taxon>Sarcoptiformes</taxon>
        <taxon>Astigmata</taxon>
        <taxon>Psoroptidia</taxon>
        <taxon>Analgoidea</taxon>
        <taxon>Pyroglyphidae</taxon>
        <taxon>Dermatophagoidinae</taxon>
        <taxon>Dermatophagoides</taxon>
    </lineage>
</organism>
<keyword evidence="3" id="KW-1185">Reference proteome</keyword>
<feature type="region of interest" description="Disordered" evidence="2">
    <location>
        <begin position="7"/>
        <end position="43"/>
    </location>
</feature>
<name>A0A6P6Y6X4_DERPT</name>
<accession>A0A6P6Y6X4</accession>
<dbReference type="AlphaFoldDB" id="A0A6P6Y6X4"/>
<sequence length="466" mass="53812">MGVFDFLYKSPRSKTHPRHYHHGHQQYRRPTGQPGGTPGHHKQRITTHVNKNSELPIVDSNKHERSLSYNQQRIRPKINKNLSVNDAKTRIYRQNQSSSIDVDDFTRLSRLENKIDSYITRYNEIADELDNIRTNLNLIQKEFKQEYDDDIIGGKKNKHVVEIGDRILAKLDSFKINESHTSPVLSLSQTPEPFTDEIDDKPNKTALKSDDDGDDHKAKQTKSKFLNLSLMKRKSQNKYDQKTTTATTPTSPERVPITLNGMMVPPQYNPLYTMAHASYAIVDNDENGVDLHNKTNMESIPEHEPALYTSTPSTKHPNQESSIQRSYIHDEPQSPSFASQRISPVRFVDGITAERPVYINMSSRLRSEHPIIEHCLRRIESLRPLIMRYNSEHKFRVYKEFNEEIFNMMNELNDIDCSKDSLFANDKNVALCELHNLAGVLERSIQCKDNDCVICNSFMYKPEVSV</sequence>
<evidence type="ECO:0000313" key="3">
    <source>
        <dbReference type="Proteomes" id="UP000515146"/>
    </source>
</evidence>
<evidence type="ECO:0000313" key="4">
    <source>
        <dbReference type="RefSeq" id="XP_027201168.1"/>
    </source>
</evidence>
<keyword evidence="1" id="KW-0175">Coiled coil</keyword>
<feature type="region of interest" description="Disordered" evidence="2">
    <location>
        <begin position="180"/>
        <end position="256"/>
    </location>
</feature>
<dbReference type="OrthoDB" id="6510558at2759"/>
<feature type="compositionally biased region" description="Polar residues" evidence="2">
    <location>
        <begin position="180"/>
        <end position="192"/>
    </location>
</feature>
<proteinExistence type="predicted"/>
<feature type="compositionally biased region" description="Basic and acidic residues" evidence="2">
    <location>
        <begin position="200"/>
        <end position="218"/>
    </location>
</feature>
<feature type="compositionally biased region" description="Basic residues" evidence="2">
    <location>
        <begin position="11"/>
        <end position="27"/>
    </location>
</feature>
<gene>
    <name evidence="4" type="primary">LOC113795177</name>
</gene>
<dbReference type="KEGG" id="dpte:113795177"/>
<evidence type="ECO:0000256" key="1">
    <source>
        <dbReference type="SAM" id="Coils"/>
    </source>
</evidence>
<dbReference type="OMA" id="QRINCHR"/>
<feature type="coiled-coil region" evidence="1">
    <location>
        <begin position="108"/>
        <end position="142"/>
    </location>
</feature>
<evidence type="ECO:0000256" key="2">
    <source>
        <dbReference type="SAM" id="MobiDB-lite"/>
    </source>
</evidence>